<dbReference type="AlphaFoldDB" id="A0A0C9X6X3"/>
<reference evidence="3" key="2">
    <citation type="submission" date="2015-01" db="EMBL/GenBank/DDBJ databases">
        <title>Evolutionary Origins and Diversification of the Mycorrhizal Mutualists.</title>
        <authorList>
            <consortium name="DOE Joint Genome Institute"/>
            <consortium name="Mycorrhizal Genomics Consortium"/>
            <person name="Kohler A."/>
            <person name="Kuo A."/>
            <person name="Nagy L.G."/>
            <person name="Floudas D."/>
            <person name="Copeland A."/>
            <person name="Barry K.W."/>
            <person name="Cichocki N."/>
            <person name="Veneault-Fourrey C."/>
            <person name="LaButti K."/>
            <person name="Lindquist E.A."/>
            <person name="Lipzen A."/>
            <person name="Lundell T."/>
            <person name="Morin E."/>
            <person name="Murat C."/>
            <person name="Riley R."/>
            <person name="Ohm R."/>
            <person name="Sun H."/>
            <person name="Tunlid A."/>
            <person name="Henrissat B."/>
            <person name="Grigoriev I.V."/>
            <person name="Hibbett D.S."/>
            <person name="Martin F."/>
        </authorList>
    </citation>
    <scope>NUCLEOTIDE SEQUENCE [LARGE SCALE GENOMIC DNA]</scope>
    <source>
        <strain evidence="3">LaAM-08-1</strain>
    </source>
</reference>
<keyword evidence="3" id="KW-1185">Reference proteome</keyword>
<gene>
    <name evidence="2" type="ORF">K443DRAFT_10135</name>
</gene>
<dbReference type="EMBL" id="KN838702">
    <property type="protein sequence ID" value="KIJ97063.1"/>
    <property type="molecule type" value="Genomic_DNA"/>
</dbReference>
<evidence type="ECO:0000256" key="1">
    <source>
        <dbReference type="SAM" id="MobiDB-lite"/>
    </source>
</evidence>
<name>A0A0C9X6X3_9AGAR</name>
<protein>
    <submittedName>
        <fullName evidence="2">Uncharacterized protein</fullName>
    </submittedName>
</protein>
<organism evidence="2 3">
    <name type="scientific">Laccaria amethystina LaAM-08-1</name>
    <dbReference type="NCBI Taxonomy" id="1095629"/>
    <lineage>
        <taxon>Eukaryota</taxon>
        <taxon>Fungi</taxon>
        <taxon>Dikarya</taxon>
        <taxon>Basidiomycota</taxon>
        <taxon>Agaricomycotina</taxon>
        <taxon>Agaricomycetes</taxon>
        <taxon>Agaricomycetidae</taxon>
        <taxon>Agaricales</taxon>
        <taxon>Agaricineae</taxon>
        <taxon>Hydnangiaceae</taxon>
        <taxon>Laccaria</taxon>
    </lineage>
</organism>
<proteinExistence type="predicted"/>
<evidence type="ECO:0000313" key="2">
    <source>
        <dbReference type="EMBL" id="KIJ97063.1"/>
    </source>
</evidence>
<accession>A0A0C9X6X3</accession>
<feature type="region of interest" description="Disordered" evidence="1">
    <location>
        <begin position="58"/>
        <end position="94"/>
    </location>
</feature>
<sequence length="94" mass="9503">MGGAVSPTDVGGRSTSDDIEDDEVAASTTDAIGTPMIDGEASQTMWAGGASGVGRDGFLCHGNRQGARFEFTPPRLDPPSSSTSTQPNHPAAPA</sequence>
<dbReference type="HOGENOM" id="CLU_2386498_0_0_1"/>
<feature type="region of interest" description="Disordered" evidence="1">
    <location>
        <begin position="1"/>
        <end position="40"/>
    </location>
</feature>
<feature type="compositionally biased region" description="Polar residues" evidence="1">
    <location>
        <begin position="79"/>
        <end position="88"/>
    </location>
</feature>
<dbReference type="Proteomes" id="UP000054477">
    <property type="component" value="Unassembled WGS sequence"/>
</dbReference>
<reference evidence="2 3" key="1">
    <citation type="submission" date="2014-04" db="EMBL/GenBank/DDBJ databases">
        <authorList>
            <consortium name="DOE Joint Genome Institute"/>
            <person name="Kuo A."/>
            <person name="Kohler A."/>
            <person name="Nagy L.G."/>
            <person name="Floudas D."/>
            <person name="Copeland A."/>
            <person name="Barry K.W."/>
            <person name="Cichocki N."/>
            <person name="Veneault-Fourrey C."/>
            <person name="LaButti K."/>
            <person name="Lindquist E.A."/>
            <person name="Lipzen A."/>
            <person name="Lundell T."/>
            <person name="Morin E."/>
            <person name="Murat C."/>
            <person name="Sun H."/>
            <person name="Tunlid A."/>
            <person name="Henrissat B."/>
            <person name="Grigoriev I.V."/>
            <person name="Hibbett D.S."/>
            <person name="Martin F."/>
            <person name="Nordberg H.P."/>
            <person name="Cantor M.N."/>
            <person name="Hua S.X."/>
        </authorList>
    </citation>
    <scope>NUCLEOTIDE SEQUENCE [LARGE SCALE GENOMIC DNA]</scope>
    <source>
        <strain evidence="2 3">LaAM-08-1</strain>
    </source>
</reference>
<evidence type="ECO:0000313" key="3">
    <source>
        <dbReference type="Proteomes" id="UP000054477"/>
    </source>
</evidence>